<protein>
    <recommendedName>
        <fullName evidence="10">Purine nucleoside phosphorylase</fullName>
    </recommendedName>
</protein>
<reference evidence="11" key="1">
    <citation type="submission" date="2022-01" db="EMBL/GenBank/DDBJ databases">
        <authorList>
            <person name="Karlyshev A.V."/>
            <person name="Jaspars M."/>
        </authorList>
    </citation>
    <scope>NUCLEOTIDE SEQUENCE</scope>
    <source>
        <strain evidence="11">AGSA3-2</strain>
    </source>
</reference>
<proteinExistence type="inferred from homology"/>
<dbReference type="NCBIfam" id="TIGR00726">
    <property type="entry name" value="peptidoglycan editing factor PgeF"/>
    <property type="match status" value="1"/>
</dbReference>
<comment type="catalytic activity">
    <reaction evidence="1">
        <text>inosine + phosphate = alpha-D-ribose 1-phosphate + hypoxanthine</text>
        <dbReference type="Rhea" id="RHEA:27646"/>
        <dbReference type="ChEBI" id="CHEBI:17368"/>
        <dbReference type="ChEBI" id="CHEBI:17596"/>
        <dbReference type="ChEBI" id="CHEBI:43474"/>
        <dbReference type="ChEBI" id="CHEBI:57720"/>
        <dbReference type="EC" id="2.4.2.1"/>
    </reaction>
    <physiologicalReaction direction="left-to-right" evidence="1">
        <dbReference type="Rhea" id="RHEA:27647"/>
    </physiologicalReaction>
</comment>
<dbReference type="GO" id="GO:0016787">
    <property type="term" value="F:hydrolase activity"/>
    <property type="evidence" value="ECO:0007669"/>
    <property type="project" value="UniProtKB-KW"/>
</dbReference>
<dbReference type="PANTHER" id="PTHR30616">
    <property type="entry name" value="UNCHARACTERIZED PROTEIN YFIH"/>
    <property type="match status" value="1"/>
</dbReference>
<dbReference type="RefSeq" id="WP_080531522.1">
    <property type="nucleotide sequence ID" value="NZ_CP012331.1"/>
</dbReference>
<comment type="catalytic activity">
    <reaction evidence="9">
        <text>S-methyl-5'-thioadenosine + phosphate = 5-(methylsulfanyl)-alpha-D-ribose 1-phosphate + adenine</text>
        <dbReference type="Rhea" id="RHEA:11852"/>
        <dbReference type="ChEBI" id="CHEBI:16708"/>
        <dbReference type="ChEBI" id="CHEBI:17509"/>
        <dbReference type="ChEBI" id="CHEBI:43474"/>
        <dbReference type="ChEBI" id="CHEBI:58533"/>
        <dbReference type="EC" id="2.4.2.28"/>
    </reaction>
    <physiologicalReaction direction="left-to-right" evidence="9">
        <dbReference type="Rhea" id="RHEA:11853"/>
    </physiologicalReaction>
</comment>
<dbReference type="CDD" id="cd16833">
    <property type="entry name" value="YfiH"/>
    <property type="match status" value="1"/>
</dbReference>
<dbReference type="AlphaFoldDB" id="A0A9Q3ZHY0"/>
<comment type="caution">
    <text evidence="11">The sequence shown here is derived from an EMBL/GenBank/DDBJ whole genome shotgun (WGS) entry which is preliminary data.</text>
</comment>
<comment type="similarity">
    <text evidence="2 10">Belongs to the purine nucleoside phosphorylase YfiH/LACC1 family.</text>
</comment>
<evidence type="ECO:0000256" key="1">
    <source>
        <dbReference type="ARBA" id="ARBA00000553"/>
    </source>
</evidence>
<dbReference type="InterPro" id="IPR038371">
    <property type="entry name" value="Cu_polyphenol_OxRdtase_sf"/>
</dbReference>
<keyword evidence="5" id="KW-0378">Hydrolase</keyword>
<keyword evidence="6" id="KW-0862">Zinc</keyword>
<evidence type="ECO:0000313" key="12">
    <source>
        <dbReference type="Proteomes" id="UP001107961"/>
    </source>
</evidence>
<dbReference type="GO" id="GO:0017061">
    <property type="term" value="F:S-methyl-5-thioadenosine phosphorylase activity"/>
    <property type="evidence" value="ECO:0007669"/>
    <property type="project" value="UniProtKB-EC"/>
</dbReference>
<evidence type="ECO:0000256" key="8">
    <source>
        <dbReference type="ARBA" id="ARBA00048968"/>
    </source>
</evidence>
<name>A0A9Q3ZHY0_9GAMM</name>
<dbReference type="Pfam" id="PF02578">
    <property type="entry name" value="Cu-oxidase_4"/>
    <property type="match status" value="1"/>
</dbReference>
<evidence type="ECO:0000256" key="7">
    <source>
        <dbReference type="ARBA" id="ARBA00047989"/>
    </source>
</evidence>
<dbReference type="Gene3D" id="3.60.140.10">
    <property type="entry name" value="CNF1/YfiH-like putative cysteine hydrolases"/>
    <property type="match status" value="1"/>
</dbReference>
<accession>A0A9Q3ZHY0</accession>
<keyword evidence="4" id="KW-0479">Metal-binding</keyword>
<comment type="catalytic activity">
    <reaction evidence="7">
        <text>adenosine + H2O + H(+) = inosine + NH4(+)</text>
        <dbReference type="Rhea" id="RHEA:24408"/>
        <dbReference type="ChEBI" id="CHEBI:15377"/>
        <dbReference type="ChEBI" id="CHEBI:15378"/>
        <dbReference type="ChEBI" id="CHEBI:16335"/>
        <dbReference type="ChEBI" id="CHEBI:17596"/>
        <dbReference type="ChEBI" id="CHEBI:28938"/>
        <dbReference type="EC" id="3.5.4.4"/>
    </reaction>
    <physiologicalReaction direction="left-to-right" evidence="7">
        <dbReference type="Rhea" id="RHEA:24409"/>
    </physiologicalReaction>
</comment>
<gene>
    <name evidence="11" type="primary">pgeF</name>
    <name evidence="11" type="ORF">LZG35_14915</name>
</gene>
<evidence type="ECO:0000256" key="2">
    <source>
        <dbReference type="ARBA" id="ARBA00007353"/>
    </source>
</evidence>
<organism evidence="11 12">
    <name type="scientific">Alloalcanivorax xenomutans</name>
    <dbReference type="NCBI Taxonomy" id="1094342"/>
    <lineage>
        <taxon>Bacteria</taxon>
        <taxon>Pseudomonadati</taxon>
        <taxon>Pseudomonadota</taxon>
        <taxon>Gammaproteobacteria</taxon>
        <taxon>Oceanospirillales</taxon>
        <taxon>Alcanivoracaceae</taxon>
        <taxon>Alloalcanivorax</taxon>
    </lineage>
</organism>
<keyword evidence="3" id="KW-0808">Transferase</keyword>
<evidence type="ECO:0000256" key="5">
    <source>
        <dbReference type="ARBA" id="ARBA00022801"/>
    </source>
</evidence>
<evidence type="ECO:0000313" key="11">
    <source>
        <dbReference type="EMBL" id="MCE7509927.1"/>
    </source>
</evidence>
<evidence type="ECO:0000256" key="10">
    <source>
        <dbReference type="RuleBase" id="RU361274"/>
    </source>
</evidence>
<dbReference type="PANTHER" id="PTHR30616:SF2">
    <property type="entry name" value="PURINE NUCLEOSIDE PHOSPHORYLASE LACC1"/>
    <property type="match status" value="1"/>
</dbReference>
<dbReference type="EMBL" id="JAJVKT010000018">
    <property type="protein sequence ID" value="MCE7509927.1"/>
    <property type="molecule type" value="Genomic_DNA"/>
</dbReference>
<dbReference type="GO" id="GO:0005507">
    <property type="term" value="F:copper ion binding"/>
    <property type="evidence" value="ECO:0007669"/>
    <property type="project" value="TreeGrafter"/>
</dbReference>
<evidence type="ECO:0000256" key="3">
    <source>
        <dbReference type="ARBA" id="ARBA00022679"/>
    </source>
</evidence>
<dbReference type="InterPro" id="IPR003730">
    <property type="entry name" value="Cu_polyphenol_OxRdtase"/>
</dbReference>
<evidence type="ECO:0000256" key="4">
    <source>
        <dbReference type="ARBA" id="ARBA00022723"/>
    </source>
</evidence>
<dbReference type="KEGG" id="axe:P40_17825"/>
<comment type="catalytic activity">
    <reaction evidence="8">
        <text>adenosine + phosphate = alpha-D-ribose 1-phosphate + adenine</text>
        <dbReference type="Rhea" id="RHEA:27642"/>
        <dbReference type="ChEBI" id="CHEBI:16335"/>
        <dbReference type="ChEBI" id="CHEBI:16708"/>
        <dbReference type="ChEBI" id="CHEBI:43474"/>
        <dbReference type="ChEBI" id="CHEBI:57720"/>
        <dbReference type="EC" id="2.4.2.1"/>
    </reaction>
    <physiologicalReaction direction="left-to-right" evidence="8">
        <dbReference type="Rhea" id="RHEA:27643"/>
    </physiologicalReaction>
</comment>
<sequence>MTLPDVSQWLWPEWHPHPRVRSVVTTRLGRHSPPPWAGFNLGANCGDEPARVEAARRHVHRLLQVDHPPAWLQQIHSDRVIRAGERDNRADGVWTNESGWPCVVLTADCLPVLLARQDGSAVAAVHAGWRGLHAGIVQRAVSILAPEGEALSAWMGPAISGRVYQVGEEVRRAFMESSELFEPAFTRDATPGHWRFSLTHAATLVLHQAGVEDVSGGEHCTAGDLTHFYSYRKEGQTGRFASLVWLEP</sequence>
<evidence type="ECO:0000256" key="9">
    <source>
        <dbReference type="ARBA" id="ARBA00049893"/>
    </source>
</evidence>
<dbReference type="Proteomes" id="UP001107961">
    <property type="component" value="Unassembled WGS sequence"/>
</dbReference>
<dbReference type="SUPFAM" id="SSF64438">
    <property type="entry name" value="CNF1/YfiH-like putative cysteine hydrolases"/>
    <property type="match status" value="1"/>
</dbReference>
<keyword evidence="12" id="KW-1185">Reference proteome</keyword>
<evidence type="ECO:0000256" key="6">
    <source>
        <dbReference type="ARBA" id="ARBA00022833"/>
    </source>
</evidence>
<dbReference type="InterPro" id="IPR011324">
    <property type="entry name" value="Cytotoxic_necrot_fac-like_cat"/>
</dbReference>